<evidence type="ECO:0000313" key="2">
    <source>
        <dbReference type="EMBL" id="OAQ89359.1"/>
    </source>
</evidence>
<dbReference type="AlphaFoldDB" id="A0A179HIS2"/>
<reference evidence="2 3" key="1">
    <citation type="submission" date="2016-02" db="EMBL/GenBank/DDBJ databases">
        <title>Biosynthesis of antibiotic leucinostatins and their inhibition on Phytophthora in bio-control Purpureocillium lilacinum.</title>
        <authorList>
            <person name="Wang G."/>
            <person name="Liu Z."/>
            <person name="Lin R."/>
            <person name="Li E."/>
            <person name="Mao Z."/>
            <person name="Ling J."/>
            <person name="Yin W."/>
            <person name="Xie B."/>
        </authorList>
    </citation>
    <scope>NUCLEOTIDE SEQUENCE [LARGE SCALE GENOMIC DNA]</scope>
    <source>
        <strain evidence="1">PLBJ-1</strain>
        <strain evidence="2">PLFJ-1</strain>
    </source>
</reference>
<accession>A0A179HIS2</accession>
<evidence type="ECO:0000313" key="1">
    <source>
        <dbReference type="EMBL" id="OAQ84813.1"/>
    </source>
</evidence>
<protein>
    <submittedName>
        <fullName evidence="2">Uncharacterized protein</fullName>
    </submittedName>
</protein>
<dbReference type="EMBL" id="LSBI01000005">
    <property type="protein sequence ID" value="OAQ89359.1"/>
    <property type="molecule type" value="Genomic_DNA"/>
</dbReference>
<name>A0A179HIS2_PURLI</name>
<dbReference type="Proteomes" id="UP000078340">
    <property type="component" value="Unassembled WGS sequence"/>
</dbReference>
<gene>
    <name evidence="1" type="ORF">VFPBJ_03581</name>
    <name evidence="2" type="ORF">VFPFJ_05768</name>
</gene>
<organism evidence="2 3">
    <name type="scientific">Purpureocillium lilacinum</name>
    <name type="common">Paecilomyces lilacinus</name>
    <dbReference type="NCBI Taxonomy" id="33203"/>
    <lineage>
        <taxon>Eukaryota</taxon>
        <taxon>Fungi</taxon>
        <taxon>Dikarya</taxon>
        <taxon>Ascomycota</taxon>
        <taxon>Pezizomycotina</taxon>
        <taxon>Sordariomycetes</taxon>
        <taxon>Hypocreomycetidae</taxon>
        <taxon>Hypocreales</taxon>
        <taxon>Ophiocordycipitaceae</taxon>
        <taxon>Purpureocillium</taxon>
    </lineage>
</organism>
<dbReference type="Proteomes" id="UP000078240">
    <property type="component" value="Unassembled WGS sequence"/>
</dbReference>
<comment type="caution">
    <text evidence="2">The sequence shown here is derived from an EMBL/GenBank/DDBJ whole genome shotgun (WGS) entry which is preliminary data.</text>
</comment>
<dbReference type="EMBL" id="LSBH01000002">
    <property type="protein sequence ID" value="OAQ84813.1"/>
    <property type="molecule type" value="Genomic_DNA"/>
</dbReference>
<sequence>MAPSFASALEWKTMRLSGDMSEKLEASGPPMLVAVARLHDQNRLSRGLETLADGCADDGSPRLAPLLCERATTSAAVGELAQAGVAFSSTRPAALRFGVHDGRHARRGLSGVLPTSTRSIQDAVCPRAWLAAARVLSRDASHPP</sequence>
<proteinExistence type="predicted"/>
<evidence type="ECO:0000313" key="3">
    <source>
        <dbReference type="Proteomes" id="UP000078340"/>
    </source>
</evidence>